<gene>
    <name evidence="2" type="ORF">SVIM_LOCUS291754</name>
</gene>
<evidence type="ECO:0000256" key="1">
    <source>
        <dbReference type="SAM" id="MobiDB-lite"/>
    </source>
</evidence>
<accession>A0A6N2LXB3</accession>
<dbReference type="AlphaFoldDB" id="A0A6N2LXB3"/>
<evidence type="ECO:0000313" key="2">
    <source>
        <dbReference type="EMBL" id="VFU46105.1"/>
    </source>
</evidence>
<reference evidence="2" key="1">
    <citation type="submission" date="2019-03" db="EMBL/GenBank/DDBJ databases">
        <authorList>
            <person name="Mank J."/>
            <person name="Almeida P."/>
        </authorList>
    </citation>
    <scope>NUCLEOTIDE SEQUENCE</scope>
    <source>
        <strain evidence="2">78183</strain>
    </source>
</reference>
<organism evidence="2">
    <name type="scientific">Salix viminalis</name>
    <name type="common">Common osier</name>
    <name type="synonym">Basket willow</name>
    <dbReference type="NCBI Taxonomy" id="40686"/>
    <lineage>
        <taxon>Eukaryota</taxon>
        <taxon>Viridiplantae</taxon>
        <taxon>Streptophyta</taxon>
        <taxon>Embryophyta</taxon>
        <taxon>Tracheophyta</taxon>
        <taxon>Spermatophyta</taxon>
        <taxon>Magnoliopsida</taxon>
        <taxon>eudicotyledons</taxon>
        <taxon>Gunneridae</taxon>
        <taxon>Pentapetalae</taxon>
        <taxon>rosids</taxon>
        <taxon>fabids</taxon>
        <taxon>Malpighiales</taxon>
        <taxon>Salicaceae</taxon>
        <taxon>Saliceae</taxon>
        <taxon>Salix</taxon>
    </lineage>
</organism>
<protein>
    <submittedName>
        <fullName evidence="2">Uncharacterized protein</fullName>
    </submittedName>
</protein>
<feature type="region of interest" description="Disordered" evidence="1">
    <location>
        <begin position="21"/>
        <end position="52"/>
    </location>
</feature>
<sequence length="100" mass="11842">MVLSVYPPMFFVYDVCFSRSRHTRPSGSRRSCEEDEAEQAHPSLDPHEDRQHHQVQCEAQALAPYQARVLSWRIDLKFELSKCFLVFNLLDLKYYYSDVI</sequence>
<name>A0A6N2LXB3_SALVM</name>
<dbReference type="EMBL" id="CAADRP010001638">
    <property type="protein sequence ID" value="VFU46105.1"/>
    <property type="molecule type" value="Genomic_DNA"/>
</dbReference>
<proteinExistence type="predicted"/>